<dbReference type="Pfam" id="PF00201">
    <property type="entry name" value="UDPGT"/>
    <property type="match status" value="1"/>
</dbReference>
<feature type="transmembrane region" description="Helical" evidence="3">
    <location>
        <begin position="375"/>
        <end position="398"/>
    </location>
</feature>
<keyword evidence="1" id="KW-0328">Glycosyltransferase</keyword>
<evidence type="ECO:0000313" key="6">
    <source>
        <dbReference type="Proteomes" id="UP000037696"/>
    </source>
</evidence>
<dbReference type="CDD" id="cd03784">
    <property type="entry name" value="GT1_Gtf-like"/>
    <property type="match status" value="1"/>
</dbReference>
<organism evidence="5 6">
    <name type="scientific">Penicillium nordicum</name>
    <dbReference type="NCBI Taxonomy" id="229535"/>
    <lineage>
        <taxon>Eukaryota</taxon>
        <taxon>Fungi</taxon>
        <taxon>Dikarya</taxon>
        <taxon>Ascomycota</taxon>
        <taxon>Pezizomycotina</taxon>
        <taxon>Eurotiomycetes</taxon>
        <taxon>Eurotiomycetidae</taxon>
        <taxon>Eurotiales</taxon>
        <taxon>Aspergillaceae</taxon>
        <taxon>Penicillium</taxon>
    </lineage>
</organism>
<dbReference type="PROSITE" id="PS00028">
    <property type="entry name" value="ZINC_FINGER_C2H2_1"/>
    <property type="match status" value="1"/>
</dbReference>
<dbReference type="SUPFAM" id="SSF53756">
    <property type="entry name" value="UDP-Glycosyltransferase/glycogen phosphorylase"/>
    <property type="match status" value="1"/>
</dbReference>
<keyword evidence="6" id="KW-1185">Reference proteome</keyword>
<dbReference type="InterPro" id="IPR050271">
    <property type="entry name" value="UDP-glycosyltransferase"/>
</dbReference>
<feature type="transmembrane region" description="Helical" evidence="3">
    <location>
        <begin position="419"/>
        <end position="438"/>
    </location>
</feature>
<proteinExistence type="predicted"/>
<evidence type="ECO:0000256" key="3">
    <source>
        <dbReference type="SAM" id="Phobius"/>
    </source>
</evidence>
<dbReference type="Proteomes" id="UP000037696">
    <property type="component" value="Unassembled WGS sequence"/>
</dbReference>
<keyword evidence="3" id="KW-1133">Transmembrane helix</keyword>
<dbReference type="PANTHER" id="PTHR48043">
    <property type="entry name" value="EG:EG0003.4 PROTEIN-RELATED"/>
    <property type="match status" value="1"/>
</dbReference>
<comment type="caution">
    <text evidence="5">The sequence shown here is derived from an EMBL/GenBank/DDBJ whole genome shotgun (WGS) entry which is preliminary data.</text>
</comment>
<evidence type="ECO:0000259" key="4">
    <source>
        <dbReference type="PROSITE" id="PS00028"/>
    </source>
</evidence>
<sequence length="607" mass="68784">MASKTIMDDLVTRPDMIIADFFVEAANDIHFEYKFPVAIVAPNMPLFQLPCSYIPGQPGFQLPGTMTSENSPMWLRIMNEIFLVPDLPTIIRAGKWSKKMRSDNGVFHPPHKPSKPDYLFFVNSFFELEIPRDLPPTAAPVDSLLSPTYQPLDQECGAFLASHTSVIYIALRTHITLPHKDAAKILEGVNRLREDGLIDGVVWAMGKTCRADLDRSARFSFKTGKSNKTILGDLLDNKHPDWVFSFFAPQRAILASESTKLYFTHGGGSSANEGLYHGKPMLSMGIFSDQIANSTRLVAGGVAESLNKFDFTSDEIYDKAKKILKPEGKTYSQNLLRLQRIAHVASRRKYHAADLIEELVYDNELRFKDANNWDLYAVGGLALAAVVGSTWIAGHCVIGQRSQDASQNSKYALHYKTGTSPPLLLLLLLLLLLPFHSFTFHHRPLSSIIDYRSSVDIRPYHHRFTSNPPLFTSTPSTTMYLRPAARQDHENPLGLPIYECWFCPTNWIGFSGLLYHLEEGRCVKRDRIRTLAFETPEYGFYGNKLTDRNPFFCFQCRAQFPEISHLYNHVEQHPSCSYLLNPSECLGALRDFYIEYYECPGSDYVSY</sequence>
<reference evidence="5 6" key="1">
    <citation type="submission" date="2015-08" db="EMBL/GenBank/DDBJ databases">
        <title>Genome sequencing of Penicillium nordicum.</title>
        <authorList>
            <person name="Nguyen H.D."/>
            <person name="Seifert K.A."/>
        </authorList>
    </citation>
    <scope>NUCLEOTIDE SEQUENCE [LARGE SCALE GENOMIC DNA]</scope>
    <source>
        <strain evidence="5 6">DAOMC 185683</strain>
    </source>
</reference>
<accession>A0A0M8NYX7</accession>
<dbReference type="InterPro" id="IPR002213">
    <property type="entry name" value="UDP_glucos_trans"/>
</dbReference>
<evidence type="ECO:0000256" key="2">
    <source>
        <dbReference type="ARBA" id="ARBA00022679"/>
    </source>
</evidence>
<dbReference type="PANTHER" id="PTHR48043:SF145">
    <property type="entry name" value="FI06409P-RELATED"/>
    <property type="match status" value="1"/>
</dbReference>
<dbReference type="EMBL" id="LHQQ01000124">
    <property type="protein sequence ID" value="KOS41718.1"/>
    <property type="molecule type" value="Genomic_DNA"/>
</dbReference>
<evidence type="ECO:0000256" key="1">
    <source>
        <dbReference type="ARBA" id="ARBA00022676"/>
    </source>
</evidence>
<evidence type="ECO:0000313" key="5">
    <source>
        <dbReference type="EMBL" id="KOS41718.1"/>
    </source>
</evidence>
<keyword evidence="3" id="KW-0812">Transmembrane</keyword>
<dbReference type="AlphaFoldDB" id="A0A0M8NYX7"/>
<name>A0A0M8NYX7_9EURO</name>
<dbReference type="InterPro" id="IPR013087">
    <property type="entry name" value="Znf_C2H2_type"/>
</dbReference>
<keyword evidence="2" id="KW-0808">Transferase</keyword>
<protein>
    <recommendedName>
        <fullName evidence="4">C2H2-type domain-containing protein</fullName>
    </recommendedName>
</protein>
<dbReference type="OrthoDB" id="6105938at2759"/>
<dbReference type="GO" id="GO:0008194">
    <property type="term" value="F:UDP-glycosyltransferase activity"/>
    <property type="evidence" value="ECO:0007669"/>
    <property type="project" value="InterPro"/>
</dbReference>
<dbReference type="Gene3D" id="3.40.50.2000">
    <property type="entry name" value="Glycogen Phosphorylase B"/>
    <property type="match status" value="1"/>
</dbReference>
<feature type="domain" description="C2H2-type" evidence="4">
    <location>
        <begin position="553"/>
        <end position="573"/>
    </location>
</feature>
<gene>
    <name evidence="5" type="ORF">ACN38_g7421</name>
</gene>
<keyword evidence="3" id="KW-0472">Membrane</keyword>
<dbReference type="STRING" id="229535.A0A0M8NYX7"/>